<evidence type="ECO:0000313" key="8">
    <source>
        <dbReference type="Proteomes" id="UP000244336"/>
    </source>
</evidence>
<dbReference type="Gramene" id="PUZ50604">
    <property type="protein sequence ID" value="PUZ50604"/>
    <property type="gene ID" value="GQ55_6G070700"/>
</dbReference>
<dbReference type="Gene3D" id="1.20.5.4130">
    <property type="match status" value="1"/>
</dbReference>
<keyword evidence="5" id="KW-0611">Plant defense</keyword>
<dbReference type="EMBL" id="CM009754">
    <property type="protein sequence ID" value="PUZ50604.1"/>
    <property type="molecule type" value="Genomic_DNA"/>
</dbReference>
<evidence type="ECO:0000259" key="6">
    <source>
        <dbReference type="Pfam" id="PF18052"/>
    </source>
</evidence>
<dbReference type="Pfam" id="PF18052">
    <property type="entry name" value="Rx_N"/>
    <property type="match status" value="1"/>
</dbReference>
<evidence type="ECO:0000256" key="1">
    <source>
        <dbReference type="ARBA" id="ARBA00008894"/>
    </source>
</evidence>
<protein>
    <recommendedName>
        <fullName evidence="6">Disease resistance N-terminal domain-containing protein</fullName>
    </recommendedName>
</protein>
<keyword evidence="4" id="KW-0547">Nucleotide-binding</keyword>
<gene>
    <name evidence="7" type="ORF">GQ55_6G070700</name>
</gene>
<reference evidence="7 8" key="1">
    <citation type="submission" date="2018-04" db="EMBL/GenBank/DDBJ databases">
        <title>WGS assembly of Panicum hallii var. hallii HAL2.</title>
        <authorList>
            <person name="Lovell J."/>
            <person name="Jenkins J."/>
            <person name="Lowry D."/>
            <person name="Mamidi S."/>
            <person name="Sreedasyam A."/>
            <person name="Weng X."/>
            <person name="Barry K."/>
            <person name="Bonette J."/>
            <person name="Campitelli B."/>
            <person name="Daum C."/>
            <person name="Gordon S."/>
            <person name="Gould B."/>
            <person name="Lipzen A."/>
            <person name="MacQueen A."/>
            <person name="Palacio-Mejia J."/>
            <person name="Plott C."/>
            <person name="Shakirov E."/>
            <person name="Shu S."/>
            <person name="Yoshinaga Y."/>
            <person name="Zane M."/>
            <person name="Rokhsar D."/>
            <person name="Grimwood J."/>
            <person name="Schmutz J."/>
            <person name="Juenger T."/>
        </authorList>
    </citation>
    <scope>NUCLEOTIDE SEQUENCE [LARGE SCALE GENOMIC DNA]</scope>
    <source>
        <strain evidence="8">cv. HAL2</strain>
    </source>
</reference>
<name>A0A2T7D4T5_9POAL</name>
<evidence type="ECO:0000256" key="3">
    <source>
        <dbReference type="ARBA" id="ARBA00022737"/>
    </source>
</evidence>
<comment type="similarity">
    <text evidence="1">Belongs to the disease resistance NB-LRR family.</text>
</comment>
<evidence type="ECO:0000313" key="7">
    <source>
        <dbReference type="EMBL" id="PUZ50604.1"/>
    </source>
</evidence>
<keyword evidence="3" id="KW-0677">Repeat</keyword>
<evidence type="ECO:0000256" key="4">
    <source>
        <dbReference type="ARBA" id="ARBA00022741"/>
    </source>
</evidence>
<keyword evidence="2" id="KW-0433">Leucine-rich repeat</keyword>
<dbReference type="OrthoDB" id="676834at2759"/>
<proteinExistence type="inferred from homology"/>
<dbReference type="Proteomes" id="UP000244336">
    <property type="component" value="Chromosome 6"/>
</dbReference>
<accession>A0A2T7D4T5</accession>
<evidence type="ECO:0000256" key="5">
    <source>
        <dbReference type="ARBA" id="ARBA00022821"/>
    </source>
</evidence>
<dbReference type="AlphaFoldDB" id="A0A2T7D4T5"/>
<keyword evidence="8" id="KW-1185">Reference proteome</keyword>
<feature type="domain" description="Disease resistance N-terminal" evidence="6">
    <location>
        <begin position="13"/>
        <end position="92"/>
    </location>
</feature>
<dbReference type="GO" id="GO:0000166">
    <property type="term" value="F:nucleotide binding"/>
    <property type="evidence" value="ECO:0007669"/>
    <property type="project" value="UniProtKB-KW"/>
</dbReference>
<dbReference type="GO" id="GO:0006952">
    <property type="term" value="P:defense response"/>
    <property type="evidence" value="ECO:0007669"/>
    <property type="project" value="UniProtKB-KW"/>
</dbReference>
<dbReference type="InterPro" id="IPR041118">
    <property type="entry name" value="Rx_N"/>
</dbReference>
<organism evidence="7 8">
    <name type="scientific">Panicum hallii var. hallii</name>
    <dbReference type="NCBI Taxonomy" id="1504633"/>
    <lineage>
        <taxon>Eukaryota</taxon>
        <taxon>Viridiplantae</taxon>
        <taxon>Streptophyta</taxon>
        <taxon>Embryophyta</taxon>
        <taxon>Tracheophyta</taxon>
        <taxon>Spermatophyta</taxon>
        <taxon>Magnoliopsida</taxon>
        <taxon>Liliopsida</taxon>
        <taxon>Poales</taxon>
        <taxon>Poaceae</taxon>
        <taxon>PACMAD clade</taxon>
        <taxon>Panicoideae</taxon>
        <taxon>Panicodae</taxon>
        <taxon>Paniceae</taxon>
        <taxon>Panicinae</taxon>
        <taxon>Panicum</taxon>
        <taxon>Panicum sect. Panicum</taxon>
    </lineage>
</organism>
<sequence length="151" mass="16324">MEAAAINAALWVVGKALAPVNDGLLEAWAATTGLAPNIRELKLELLVAEGMLDNARDREPRSPALGTLLHELRQLVYGADDVLDELDYFRIQDALAAPTMLPTRMVAAASMASSAMLATLPKLSVKDSHAAPFHVSKMILDLACRKRNHQN</sequence>
<evidence type="ECO:0000256" key="2">
    <source>
        <dbReference type="ARBA" id="ARBA00022614"/>
    </source>
</evidence>